<comment type="caution">
    <text evidence="2">The sequence shown here is derived from an EMBL/GenBank/DDBJ whole genome shotgun (WGS) entry which is preliminary data.</text>
</comment>
<keyword evidence="1" id="KW-0472">Membrane</keyword>
<organism evidence="2 3">
    <name type="scientific">Thalictrum thalictroides</name>
    <name type="common">Rue-anemone</name>
    <name type="synonym">Anemone thalictroides</name>
    <dbReference type="NCBI Taxonomy" id="46969"/>
    <lineage>
        <taxon>Eukaryota</taxon>
        <taxon>Viridiplantae</taxon>
        <taxon>Streptophyta</taxon>
        <taxon>Embryophyta</taxon>
        <taxon>Tracheophyta</taxon>
        <taxon>Spermatophyta</taxon>
        <taxon>Magnoliopsida</taxon>
        <taxon>Ranunculales</taxon>
        <taxon>Ranunculaceae</taxon>
        <taxon>Thalictroideae</taxon>
        <taxon>Thalictrum</taxon>
    </lineage>
</organism>
<sequence length="66" mass="7582">MNIVQLFSLTAAPLFESGSNFWYITTNVKSLSNFQGNRLIIIVFIKAGLLYLPSLIRQYTTVYFMI</sequence>
<dbReference type="AlphaFoldDB" id="A0A7J6VQR7"/>
<evidence type="ECO:0000313" key="3">
    <source>
        <dbReference type="Proteomes" id="UP000554482"/>
    </source>
</evidence>
<proteinExistence type="predicted"/>
<evidence type="ECO:0000256" key="1">
    <source>
        <dbReference type="SAM" id="Phobius"/>
    </source>
</evidence>
<dbReference type="EMBL" id="JABWDY010028001">
    <property type="protein sequence ID" value="KAF5187426.1"/>
    <property type="molecule type" value="Genomic_DNA"/>
</dbReference>
<keyword evidence="1" id="KW-0812">Transmembrane</keyword>
<gene>
    <name evidence="2" type="ORF">FRX31_022987</name>
</gene>
<name>A0A7J6VQR7_THATH</name>
<feature type="transmembrane region" description="Helical" evidence="1">
    <location>
        <begin position="39"/>
        <end position="56"/>
    </location>
</feature>
<protein>
    <submittedName>
        <fullName evidence="2">Uncharacterized protein</fullName>
    </submittedName>
</protein>
<dbReference type="Proteomes" id="UP000554482">
    <property type="component" value="Unassembled WGS sequence"/>
</dbReference>
<accession>A0A7J6VQR7</accession>
<keyword evidence="1" id="KW-1133">Transmembrane helix</keyword>
<reference evidence="2 3" key="1">
    <citation type="submission" date="2020-06" db="EMBL/GenBank/DDBJ databases">
        <title>Transcriptomic and genomic resources for Thalictrum thalictroides and T. hernandezii: Facilitating candidate gene discovery in an emerging model plant lineage.</title>
        <authorList>
            <person name="Arias T."/>
            <person name="Riano-Pachon D.M."/>
            <person name="Di Stilio V.S."/>
        </authorList>
    </citation>
    <scope>NUCLEOTIDE SEQUENCE [LARGE SCALE GENOMIC DNA]</scope>
    <source>
        <strain evidence="3">cv. WT478/WT964</strain>
        <tissue evidence="2">Leaves</tissue>
    </source>
</reference>
<evidence type="ECO:0000313" key="2">
    <source>
        <dbReference type="EMBL" id="KAF5187426.1"/>
    </source>
</evidence>
<feature type="non-terminal residue" evidence="2">
    <location>
        <position position="1"/>
    </location>
</feature>
<keyword evidence="3" id="KW-1185">Reference proteome</keyword>